<accession>A0AAW2YTF7</accession>
<evidence type="ECO:0000313" key="1">
    <source>
        <dbReference type="EMBL" id="KAL0480096.1"/>
    </source>
</evidence>
<organism evidence="1 2">
    <name type="scientific">Acrasis kona</name>
    <dbReference type="NCBI Taxonomy" id="1008807"/>
    <lineage>
        <taxon>Eukaryota</taxon>
        <taxon>Discoba</taxon>
        <taxon>Heterolobosea</taxon>
        <taxon>Tetramitia</taxon>
        <taxon>Eutetramitia</taxon>
        <taxon>Acrasidae</taxon>
        <taxon>Acrasis</taxon>
    </lineage>
</organism>
<evidence type="ECO:0000313" key="2">
    <source>
        <dbReference type="Proteomes" id="UP001431209"/>
    </source>
</evidence>
<dbReference type="AlphaFoldDB" id="A0AAW2YTF7"/>
<name>A0AAW2YTF7_9EUKA</name>
<comment type="caution">
    <text evidence="1">The sequence shown here is derived from an EMBL/GenBank/DDBJ whole genome shotgun (WGS) entry which is preliminary data.</text>
</comment>
<dbReference type="Proteomes" id="UP001431209">
    <property type="component" value="Unassembled WGS sequence"/>
</dbReference>
<sequence>MSTFEMDSFAIYADPRPYTSPSVVRYKESPFLSVASSYTYDEQERIVPLTPGSVRKATPNYARTPLANILDMYSSPLFEEASETVTASPAKDGPLLRAIMLR</sequence>
<dbReference type="EMBL" id="JAOPGA020000625">
    <property type="protein sequence ID" value="KAL0480096.1"/>
    <property type="molecule type" value="Genomic_DNA"/>
</dbReference>
<reference evidence="1 2" key="1">
    <citation type="submission" date="2024-03" db="EMBL/GenBank/DDBJ databases">
        <title>The Acrasis kona genome and developmental transcriptomes reveal deep origins of eukaryotic multicellular pathways.</title>
        <authorList>
            <person name="Sheikh S."/>
            <person name="Fu C.-J."/>
            <person name="Brown M.W."/>
            <person name="Baldauf S.L."/>
        </authorList>
    </citation>
    <scope>NUCLEOTIDE SEQUENCE [LARGE SCALE GENOMIC DNA]</scope>
    <source>
        <strain evidence="1 2">ATCC MYA-3509</strain>
    </source>
</reference>
<proteinExistence type="predicted"/>
<gene>
    <name evidence="1" type="ORF">AKO1_007252</name>
</gene>
<protein>
    <submittedName>
        <fullName evidence="1">Mdh</fullName>
    </submittedName>
</protein>
<keyword evidence="2" id="KW-1185">Reference proteome</keyword>